<evidence type="ECO:0000313" key="6">
    <source>
        <dbReference type="EMBL" id="KIY45576.1"/>
    </source>
</evidence>
<keyword evidence="7" id="KW-1185">Reference proteome</keyword>
<accession>A0A0D7A6N4</accession>
<sequence>MESKIDEATEWNAFWTTNKHKLKDTSLTVQDRRYVLWCMEKFRQGVPITDFAHPPTPKKTIRGWGPKVQNGKVIRSRRLKNKHKRS</sequence>
<dbReference type="Proteomes" id="UP000054144">
    <property type="component" value="Unassembled WGS sequence"/>
</dbReference>
<protein>
    <recommendedName>
        <fullName evidence="4">Small ribosomal subunit protein mS41</fullName>
    </recommendedName>
</protein>
<comment type="similarity">
    <text evidence="2">Belongs to the mitochondrion-specific ribosomal protein mS41 family.</text>
</comment>
<evidence type="ECO:0000259" key="5">
    <source>
        <dbReference type="SMART" id="SM01238"/>
    </source>
</evidence>
<keyword evidence="3" id="KW-0496">Mitochondrion</keyword>
<comment type="subcellular location">
    <subcellularLocation>
        <location evidence="1">Mitochondrion</location>
    </subcellularLocation>
</comment>
<dbReference type="SMART" id="SM01238">
    <property type="entry name" value="IGR"/>
    <property type="match status" value="1"/>
</dbReference>
<gene>
    <name evidence="6" type="ORF">FISHEDRAFT_49096</name>
</gene>
<dbReference type="PANTHER" id="PTHR28235">
    <property type="entry name" value="PROTEIN FYV4, MITOCHONDRIAL"/>
    <property type="match status" value="1"/>
</dbReference>
<evidence type="ECO:0000256" key="4">
    <source>
        <dbReference type="ARBA" id="ARBA00035129"/>
    </source>
</evidence>
<evidence type="ECO:0000313" key="7">
    <source>
        <dbReference type="Proteomes" id="UP000054144"/>
    </source>
</evidence>
<dbReference type="PANTHER" id="PTHR28235:SF1">
    <property type="entry name" value="SMALL RIBOSOMAL SUBUNIT PROTEIN MS41"/>
    <property type="match status" value="1"/>
</dbReference>
<dbReference type="Pfam" id="PF09597">
    <property type="entry name" value="SAM_Ribosomal_mS41"/>
    <property type="match status" value="1"/>
</dbReference>
<dbReference type="AlphaFoldDB" id="A0A0D7A6N4"/>
<dbReference type="GO" id="GO:0005739">
    <property type="term" value="C:mitochondrion"/>
    <property type="evidence" value="ECO:0007669"/>
    <property type="project" value="UniProtKB-SubCell"/>
</dbReference>
<feature type="domain" description="Small ribosomal subunit protein mS41 SAM" evidence="5">
    <location>
        <begin position="1"/>
        <end position="45"/>
    </location>
</feature>
<evidence type="ECO:0000256" key="2">
    <source>
        <dbReference type="ARBA" id="ARBA00010492"/>
    </source>
</evidence>
<dbReference type="InterPro" id="IPR019083">
    <property type="entry name" value="SAM_Ribosomal_mS41"/>
</dbReference>
<proteinExistence type="inferred from homology"/>
<evidence type="ECO:0000256" key="1">
    <source>
        <dbReference type="ARBA" id="ARBA00004173"/>
    </source>
</evidence>
<reference evidence="6 7" key="1">
    <citation type="journal article" date="2015" name="Fungal Genet. Biol.">
        <title>Evolution of novel wood decay mechanisms in Agaricales revealed by the genome sequences of Fistulina hepatica and Cylindrobasidium torrendii.</title>
        <authorList>
            <person name="Floudas D."/>
            <person name="Held B.W."/>
            <person name="Riley R."/>
            <person name="Nagy L.G."/>
            <person name="Koehler G."/>
            <person name="Ransdell A.S."/>
            <person name="Younus H."/>
            <person name="Chow J."/>
            <person name="Chiniquy J."/>
            <person name="Lipzen A."/>
            <person name="Tritt A."/>
            <person name="Sun H."/>
            <person name="Haridas S."/>
            <person name="LaButti K."/>
            <person name="Ohm R.A."/>
            <person name="Kues U."/>
            <person name="Blanchette R.A."/>
            <person name="Grigoriev I.V."/>
            <person name="Minto R.E."/>
            <person name="Hibbett D.S."/>
        </authorList>
    </citation>
    <scope>NUCLEOTIDE SEQUENCE [LARGE SCALE GENOMIC DNA]</scope>
    <source>
        <strain evidence="6 7">ATCC 64428</strain>
    </source>
</reference>
<dbReference type="OrthoDB" id="18595at2759"/>
<organism evidence="6 7">
    <name type="scientific">Fistulina hepatica ATCC 64428</name>
    <dbReference type="NCBI Taxonomy" id="1128425"/>
    <lineage>
        <taxon>Eukaryota</taxon>
        <taxon>Fungi</taxon>
        <taxon>Dikarya</taxon>
        <taxon>Basidiomycota</taxon>
        <taxon>Agaricomycotina</taxon>
        <taxon>Agaricomycetes</taxon>
        <taxon>Agaricomycetidae</taxon>
        <taxon>Agaricales</taxon>
        <taxon>Fistulinaceae</taxon>
        <taxon>Fistulina</taxon>
    </lineage>
</organism>
<dbReference type="InterPro" id="IPR039603">
    <property type="entry name" value="Ribosomal_mS41"/>
</dbReference>
<evidence type="ECO:0000256" key="3">
    <source>
        <dbReference type="ARBA" id="ARBA00023128"/>
    </source>
</evidence>
<name>A0A0D7A6N4_9AGAR</name>
<dbReference type="EMBL" id="KN882047">
    <property type="protein sequence ID" value="KIY45576.1"/>
    <property type="molecule type" value="Genomic_DNA"/>
</dbReference>